<dbReference type="GO" id="GO:0048564">
    <property type="term" value="P:photosystem I assembly"/>
    <property type="evidence" value="ECO:0007669"/>
    <property type="project" value="InterPro"/>
</dbReference>
<gene>
    <name evidence="1" type="ORF">O6P43_004612</name>
</gene>
<sequence length="91" mass="10329">MHRRAKLNVANPTIPMEIRVGKALEAIYVCCFGKGLIEEEDERLLIVMLSSVFPSVNQLEIQRRAKDKASKVAEGSDEYYVSEQSPYLNKL</sequence>
<dbReference type="EMBL" id="JARAOO010000003">
    <property type="protein sequence ID" value="KAJ7974560.1"/>
    <property type="molecule type" value="Genomic_DNA"/>
</dbReference>
<dbReference type="AlphaFoldDB" id="A0AAD7VGE8"/>
<dbReference type="PANTHER" id="PTHR36770">
    <property type="entry name" value="PHOTOSYSTEM I ASSEMBLY FACTOR PSA3, CHLOROPLASTIC"/>
    <property type="match status" value="1"/>
</dbReference>
<keyword evidence="2" id="KW-1185">Reference proteome</keyword>
<evidence type="ECO:0000313" key="2">
    <source>
        <dbReference type="Proteomes" id="UP001163823"/>
    </source>
</evidence>
<organism evidence="1 2">
    <name type="scientific">Quillaja saponaria</name>
    <name type="common">Soap bark tree</name>
    <dbReference type="NCBI Taxonomy" id="32244"/>
    <lineage>
        <taxon>Eukaryota</taxon>
        <taxon>Viridiplantae</taxon>
        <taxon>Streptophyta</taxon>
        <taxon>Embryophyta</taxon>
        <taxon>Tracheophyta</taxon>
        <taxon>Spermatophyta</taxon>
        <taxon>Magnoliopsida</taxon>
        <taxon>eudicotyledons</taxon>
        <taxon>Gunneridae</taxon>
        <taxon>Pentapetalae</taxon>
        <taxon>rosids</taxon>
        <taxon>fabids</taxon>
        <taxon>Fabales</taxon>
        <taxon>Quillajaceae</taxon>
        <taxon>Quillaja</taxon>
    </lineage>
</organism>
<protein>
    <submittedName>
        <fullName evidence="1">Calcium homeostasis regulator CHoR1</fullName>
    </submittedName>
</protein>
<name>A0AAD7VGE8_QUISA</name>
<comment type="caution">
    <text evidence="1">The sequence shown here is derived from an EMBL/GenBank/DDBJ whole genome shotgun (WGS) entry which is preliminary data.</text>
</comment>
<evidence type="ECO:0000313" key="1">
    <source>
        <dbReference type="EMBL" id="KAJ7974560.1"/>
    </source>
</evidence>
<dbReference type="KEGG" id="qsa:O6P43_004612"/>
<dbReference type="Proteomes" id="UP001163823">
    <property type="component" value="Chromosome 3"/>
</dbReference>
<accession>A0AAD7VGE8</accession>
<proteinExistence type="predicted"/>
<reference evidence="1" key="1">
    <citation type="journal article" date="2023" name="Science">
        <title>Elucidation of the pathway for biosynthesis of saponin adjuvants from the soapbark tree.</title>
        <authorList>
            <person name="Reed J."/>
            <person name="Orme A."/>
            <person name="El-Demerdash A."/>
            <person name="Owen C."/>
            <person name="Martin L.B.B."/>
            <person name="Misra R.C."/>
            <person name="Kikuchi S."/>
            <person name="Rejzek M."/>
            <person name="Martin A.C."/>
            <person name="Harkess A."/>
            <person name="Leebens-Mack J."/>
            <person name="Louveau T."/>
            <person name="Stephenson M.J."/>
            <person name="Osbourn A."/>
        </authorList>
    </citation>
    <scope>NUCLEOTIDE SEQUENCE</scope>
    <source>
        <strain evidence="1">S10</strain>
    </source>
</reference>
<dbReference type="InterPro" id="IPR037736">
    <property type="entry name" value="PSA3"/>
</dbReference>
<dbReference type="PANTHER" id="PTHR36770:SF1">
    <property type="entry name" value="PHOTOSYSTEM I ASSEMBLY FACTOR PSA3, CHLOROPLASTIC"/>
    <property type="match status" value="1"/>
</dbReference>